<dbReference type="SUPFAM" id="SSF53850">
    <property type="entry name" value="Periplasmic binding protein-like II"/>
    <property type="match status" value="2"/>
</dbReference>
<evidence type="ECO:0000313" key="12">
    <source>
        <dbReference type="Proteomes" id="UP000494040"/>
    </source>
</evidence>
<reference evidence="11" key="1">
    <citation type="submission" date="2022-01" db="UniProtKB">
        <authorList>
            <consortium name="EnsemblMetazoa"/>
        </authorList>
    </citation>
    <scope>IDENTIFICATION</scope>
</reference>
<protein>
    <recommendedName>
        <fullName evidence="10">Ionotropic glutamate receptor C-terminal domain-containing protein</fullName>
    </recommendedName>
</protein>
<evidence type="ECO:0000256" key="5">
    <source>
        <dbReference type="ARBA" id="ARBA00022989"/>
    </source>
</evidence>
<dbReference type="Proteomes" id="UP000494040">
    <property type="component" value="Unassembled WGS sequence"/>
</dbReference>
<feature type="domain" description="Ionotropic glutamate receptor C-terminal" evidence="10">
    <location>
        <begin position="284"/>
        <end position="554"/>
    </location>
</feature>
<evidence type="ECO:0000256" key="3">
    <source>
        <dbReference type="ARBA" id="ARBA00022475"/>
    </source>
</evidence>
<evidence type="ECO:0000256" key="2">
    <source>
        <dbReference type="ARBA" id="ARBA00008685"/>
    </source>
</evidence>
<comment type="subcellular location">
    <subcellularLocation>
        <location evidence="1">Cell membrane</location>
        <topology evidence="1">Multi-pass membrane protein</topology>
    </subcellularLocation>
</comment>
<evidence type="ECO:0000256" key="8">
    <source>
        <dbReference type="ARBA" id="ARBA00023180"/>
    </source>
</evidence>
<feature type="transmembrane region" description="Helical" evidence="9">
    <location>
        <begin position="321"/>
        <end position="339"/>
    </location>
</feature>
<evidence type="ECO:0000256" key="1">
    <source>
        <dbReference type="ARBA" id="ARBA00004651"/>
    </source>
</evidence>
<comment type="similarity">
    <text evidence="2">Belongs to the glutamate-gated ion channel (TC 1.A.10.1) family.</text>
</comment>
<dbReference type="Pfam" id="PF00060">
    <property type="entry name" value="Lig_chan"/>
    <property type="match status" value="2"/>
</dbReference>
<feature type="transmembrane region" description="Helical" evidence="9">
    <location>
        <begin position="287"/>
        <end position="309"/>
    </location>
</feature>
<proteinExistence type="inferred from homology"/>
<keyword evidence="4 9" id="KW-0812">Transmembrane</keyword>
<dbReference type="OMA" id="CIAPSPR"/>
<dbReference type="RefSeq" id="XP_014246024.2">
    <property type="nucleotide sequence ID" value="XM_014390538.2"/>
</dbReference>
<dbReference type="EnsemblMetazoa" id="XM_014390538.2">
    <property type="protein sequence ID" value="XP_014246024.2"/>
    <property type="gene ID" value="LOC106664628"/>
</dbReference>
<organism evidence="11 12">
    <name type="scientific">Cimex lectularius</name>
    <name type="common">Bed bug</name>
    <name type="synonym">Acanthia lectularia</name>
    <dbReference type="NCBI Taxonomy" id="79782"/>
    <lineage>
        <taxon>Eukaryota</taxon>
        <taxon>Metazoa</taxon>
        <taxon>Ecdysozoa</taxon>
        <taxon>Arthropoda</taxon>
        <taxon>Hexapoda</taxon>
        <taxon>Insecta</taxon>
        <taxon>Pterygota</taxon>
        <taxon>Neoptera</taxon>
        <taxon>Paraneoptera</taxon>
        <taxon>Hemiptera</taxon>
        <taxon>Heteroptera</taxon>
        <taxon>Panheteroptera</taxon>
        <taxon>Cimicomorpha</taxon>
        <taxon>Cimicidae</taxon>
        <taxon>Cimex</taxon>
    </lineage>
</organism>
<keyword evidence="6 9" id="KW-0472">Membrane</keyword>
<keyword evidence="5 9" id="KW-1133">Transmembrane helix</keyword>
<dbReference type="GO" id="GO:0050906">
    <property type="term" value="P:detection of stimulus involved in sensory perception"/>
    <property type="evidence" value="ECO:0007669"/>
    <property type="project" value="UniProtKB-ARBA"/>
</dbReference>
<feature type="transmembrane region" description="Helical" evidence="9">
    <location>
        <begin position="939"/>
        <end position="959"/>
    </location>
</feature>
<sequence>MVTDKSTLAETLLIQIMKANVTLSFIQGIRKETFDCNNYLILSKNISSMTWILPKVPKWSKHRILSLINLGSVDQLETFVKANASMFGDAQALVVMLSNITIGYRIEQPVRTFNKFSIDTGFWPLDEGEIFNFQGREIKISTYNCSIFSQLGPIEEDGRPSNDPIRLRTHNFFKNLIELFLAYSDGYDYELFKEIATRVNATHKVIPMEGMVKYGIENSQGEMLNKVIDGNVDMGFCGCLIESSKVPMNLELSAPVHLICFIFAVHRPPEVNNSILAIFRPFALDTWFTLFTTVVSMSVLLLLLARLLMRVKKFDTKKYGHFGNSLQMLFGILALGSWPKMGVKLGPIRHIIAWWVLFALLLTNSYTSILVSVLATVKHRTKYNYINEFLNHGYFWPVTKAPYEGIFDMEQVKFKKWFERVKIVNGSDLNKILKEDRKSVILTQQISRINVAFGENIDGEVLQQFETVNHCLTSNFEGFLYRVGSPFNRPFNHYIRKLTEAGITRKKFDRVIRRLFQNRRSLYQLKKKRSTTQKAKKLKMENLNGIFDFLILGLMISILVFVGEMVNAKIKANMNPSCLFIWSSIFSIIPLQSVANKALLNKMNEYDIYLSEDSLSSKIEELFAYVMPDIRCCYLYHDDSLYTKRLIHEVFLAQKTPPVILMDANIDNTQYSTNCNGFVILSALVQNVPKMIEQLPKWADHRILVITEMKSKFFFNKLLNEQMPLFGNAETFVYATNDRDKGYKLGQPIRKFELVKNITAPWKFHERGFDDFQGRQMDVMTSNCSVFSWLKWPITDVHNISHFNGVEMRLLRIIARRLNITINFHLPPDNASEIVLFSLDKWYRTPLSKSNIDMAFCGIRVSASKYKFHIQMSTPLYQLCFKFLIPRPKMLASEWYGIFLPFSEDVWYATGALLGVTSVILQRVSILTHKFVQSKVSKYKGIGQSLFQLISILVLSSVPASNANQGATRHILTWFALISVLLTTCFSSSLVSFLSTTRYSKKPQTIKEFIQKDYRWTYTKQPDFKELLDLTNNFWHYRWRYRSYRAASTEALHRALKDRKHVLYGAKLQDGFFLPKESVFSSRSLDDFEATRGCIIEAFDGFAFQMGNPFIRSFNVFIQQLKETGIAHKVAWKVEIERAEKLQFTRSVLSRTKPKITPARGLKIENLSGIFQVWALGLGLAIIIFFLETLQRFHI</sequence>
<evidence type="ECO:0000256" key="7">
    <source>
        <dbReference type="ARBA" id="ARBA00023170"/>
    </source>
</evidence>
<evidence type="ECO:0000313" key="11">
    <source>
        <dbReference type="EnsemblMetazoa" id="XP_014246024.2"/>
    </source>
</evidence>
<feature type="domain" description="Ionotropic glutamate receptor C-terminal" evidence="10">
    <location>
        <begin position="904"/>
        <end position="1178"/>
    </location>
</feature>
<dbReference type="OrthoDB" id="8182981at2759"/>
<keyword evidence="8" id="KW-0325">Glycoprotein</keyword>
<evidence type="ECO:0000256" key="4">
    <source>
        <dbReference type="ARBA" id="ARBA00022692"/>
    </source>
</evidence>
<dbReference type="PANTHER" id="PTHR42643">
    <property type="entry name" value="IONOTROPIC RECEPTOR 20A-RELATED"/>
    <property type="match status" value="1"/>
</dbReference>
<dbReference type="InterPro" id="IPR052192">
    <property type="entry name" value="Insect_Ionotropic_Sensory_Rcpt"/>
</dbReference>
<evidence type="ECO:0000256" key="9">
    <source>
        <dbReference type="SAM" id="Phobius"/>
    </source>
</evidence>
<feature type="transmembrane region" description="Helical" evidence="9">
    <location>
        <begin position="543"/>
        <end position="562"/>
    </location>
</feature>
<accession>A0A8I6RJ29</accession>
<keyword evidence="3" id="KW-1003">Cell membrane</keyword>
<dbReference type="InterPro" id="IPR001320">
    <property type="entry name" value="Iontro_rcpt_C"/>
</dbReference>
<evidence type="ECO:0000259" key="10">
    <source>
        <dbReference type="Pfam" id="PF00060"/>
    </source>
</evidence>
<evidence type="ECO:0000256" key="6">
    <source>
        <dbReference type="ARBA" id="ARBA00023136"/>
    </source>
</evidence>
<dbReference type="GeneID" id="106664628"/>
<dbReference type="Gene3D" id="1.10.287.70">
    <property type="match status" value="1"/>
</dbReference>
<dbReference type="Gene3D" id="3.40.190.10">
    <property type="entry name" value="Periplasmic binding protein-like II"/>
    <property type="match status" value="1"/>
</dbReference>
<dbReference type="PANTHER" id="PTHR42643:SF24">
    <property type="entry name" value="IONOTROPIC RECEPTOR 60A"/>
    <property type="match status" value="1"/>
</dbReference>
<name>A0A8I6RJ29_CIMLE</name>
<feature type="transmembrane region" description="Helical" evidence="9">
    <location>
        <begin position="971"/>
        <end position="994"/>
    </location>
</feature>
<dbReference type="GO" id="GO:0015276">
    <property type="term" value="F:ligand-gated monoatomic ion channel activity"/>
    <property type="evidence" value="ECO:0007669"/>
    <property type="project" value="InterPro"/>
</dbReference>
<feature type="transmembrane region" description="Helical" evidence="9">
    <location>
        <begin position="351"/>
        <end position="377"/>
    </location>
</feature>
<dbReference type="GO" id="GO:0005886">
    <property type="term" value="C:plasma membrane"/>
    <property type="evidence" value="ECO:0007669"/>
    <property type="project" value="UniProtKB-SubCell"/>
</dbReference>
<feature type="transmembrane region" description="Helical" evidence="9">
    <location>
        <begin position="906"/>
        <end position="927"/>
    </location>
</feature>
<keyword evidence="7" id="KW-0675">Receptor</keyword>
<keyword evidence="12" id="KW-1185">Reference proteome</keyword>
<feature type="transmembrane region" description="Helical" evidence="9">
    <location>
        <begin position="1169"/>
        <end position="1187"/>
    </location>
</feature>
<dbReference type="AlphaFoldDB" id="A0A8I6RJ29"/>
<dbReference type="KEGG" id="clec:106664628"/>